<dbReference type="CDD" id="cd10432">
    <property type="entry name" value="BI-1-like_bacterial"/>
    <property type="match status" value="1"/>
</dbReference>
<reference evidence="7" key="2">
    <citation type="journal article" date="2021" name="PeerJ">
        <title>Extensive microbial diversity within the chicken gut microbiome revealed by metagenomics and culture.</title>
        <authorList>
            <person name="Gilroy R."/>
            <person name="Ravi A."/>
            <person name="Getino M."/>
            <person name="Pursley I."/>
            <person name="Horton D.L."/>
            <person name="Alikhan N.F."/>
            <person name="Baker D."/>
            <person name="Gharbi K."/>
            <person name="Hall N."/>
            <person name="Watson M."/>
            <person name="Adriaenssens E.M."/>
            <person name="Foster-Nyarko E."/>
            <person name="Jarju S."/>
            <person name="Secka A."/>
            <person name="Antonio M."/>
            <person name="Oren A."/>
            <person name="Chaudhuri R.R."/>
            <person name="La Ragione R."/>
            <person name="Hildebrand F."/>
            <person name="Pallen M.J."/>
        </authorList>
    </citation>
    <scope>NUCLEOTIDE SEQUENCE</scope>
    <source>
        <strain evidence="7">G3-4614</strain>
    </source>
</reference>
<sequence length="232" mass="25635">MNFENLSSAANVSKTNVAQLVKNVYMWMTLALGVTGVVSLAVAGSEQITRMVLGNSAIFWVLLIAEIGLVFYISARIMKISFATATTLFMLYSVLNGLTLSVLFAVYTKASIASAFFVTAGTFGVMSLYGYFTKRDLSSLGNILFMALIGLIIATVVNIFFFSETFYWVITYAGVLIFVGLTIYDTQKIKRALEGMEINETSQKLALLGALTLYLDFINLFLYILRILGDRR</sequence>
<reference evidence="7" key="1">
    <citation type="submission" date="2020-10" db="EMBL/GenBank/DDBJ databases">
        <authorList>
            <person name="Gilroy R."/>
        </authorList>
    </citation>
    <scope>NUCLEOTIDE SEQUENCE</scope>
    <source>
        <strain evidence="7">G3-4614</strain>
    </source>
</reference>
<accession>A0A9D9E422</accession>
<comment type="subcellular location">
    <subcellularLocation>
        <location evidence="1">Membrane</location>
        <topology evidence="1">Multi-pass membrane protein</topology>
    </subcellularLocation>
</comment>
<feature type="transmembrane region" description="Helical" evidence="6">
    <location>
        <begin position="139"/>
        <end position="160"/>
    </location>
</feature>
<keyword evidence="5 6" id="KW-0472">Membrane</keyword>
<name>A0A9D9E422_9BACT</name>
<organism evidence="7 8">
    <name type="scientific">Candidatus Caccoplasma merdipullorum</name>
    <dbReference type="NCBI Taxonomy" id="2840718"/>
    <lineage>
        <taxon>Bacteria</taxon>
        <taxon>Pseudomonadati</taxon>
        <taxon>Bacteroidota</taxon>
        <taxon>Bacteroidia</taxon>
        <taxon>Bacteroidales</taxon>
        <taxon>Bacteroidaceae</taxon>
        <taxon>Bacteroidaceae incertae sedis</taxon>
        <taxon>Candidatus Caccoplasma</taxon>
    </lineage>
</organism>
<feature type="transmembrane region" description="Helical" evidence="6">
    <location>
        <begin position="57"/>
        <end position="75"/>
    </location>
</feature>
<evidence type="ECO:0000256" key="3">
    <source>
        <dbReference type="ARBA" id="ARBA00022692"/>
    </source>
</evidence>
<dbReference type="EMBL" id="JADIMW010000087">
    <property type="protein sequence ID" value="MBO8438956.1"/>
    <property type="molecule type" value="Genomic_DNA"/>
</dbReference>
<feature type="transmembrane region" description="Helical" evidence="6">
    <location>
        <begin position="205"/>
        <end position="225"/>
    </location>
</feature>
<comment type="caution">
    <text evidence="7">The sequence shown here is derived from an EMBL/GenBank/DDBJ whole genome shotgun (WGS) entry which is preliminary data.</text>
</comment>
<dbReference type="Proteomes" id="UP000823636">
    <property type="component" value="Unassembled WGS sequence"/>
</dbReference>
<evidence type="ECO:0000313" key="8">
    <source>
        <dbReference type="Proteomes" id="UP000823636"/>
    </source>
</evidence>
<feature type="transmembrane region" description="Helical" evidence="6">
    <location>
        <begin position="166"/>
        <end position="184"/>
    </location>
</feature>
<keyword evidence="3 6" id="KW-0812">Transmembrane</keyword>
<evidence type="ECO:0000256" key="1">
    <source>
        <dbReference type="ARBA" id="ARBA00004141"/>
    </source>
</evidence>
<dbReference type="PANTHER" id="PTHR23291">
    <property type="entry name" value="BAX INHIBITOR-RELATED"/>
    <property type="match status" value="1"/>
</dbReference>
<dbReference type="AlphaFoldDB" id="A0A9D9E422"/>
<dbReference type="PANTHER" id="PTHR23291:SF50">
    <property type="entry name" value="PROTEIN LIFEGUARD 4"/>
    <property type="match status" value="1"/>
</dbReference>
<comment type="similarity">
    <text evidence="2 6">Belongs to the BI1 family.</text>
</comment>
<feature type="transmembrane region" description="Helical" evidence="6">
    <location>
        <begin position="112"/>
        <end position="132"/>
    </location>
</feature>
<gene>
    <name evidence="7" type="ORF">IAC54_08705</name>
</gene>
<evidence type="ECO:0000256" key="6">
    <source>
        <dbReference type="RuleBase" id="RU004379"/>
    </source>
</evidence>
<dbReference type="Pfam" id="PF01027">
    <property type="entry name" value="Bax1-I"/>
    <property type="match status" value="1"/>
</dbReference>
<evidence type="ECO:0000256" key="5">
    <source>
        <dbReference type="ARBA" id="ARBA00023136"/>
    </source>
</evidence>
<dbReference type="InterPro" id="IPR006214">
    <property type="entry name" value="Bax_inhibitor_1-related"/>
</dbReference>
<evidence type="ECO:0000256" key="4">
    <source>
        <dbReference type="ARBA" id="ARBA00022989"/>
    </source>
</evidence>
<feature type="transmembrane region" description="Helical" evidence="6">
    <location>
        <begin position="24"/>
        <end position="45"/>
    </location>
</feature>
<evidence type="ECO:0000256" key="2">
    <source>
        <dbReference type="ARBA" id="ARBA00010350"/>
    </source>
</evidence>
<dbReference type="GO" id="GO:0005886">
    <property type="term" value="C:plasma membrane"/>
    <property type="evidence" value="ECO:0007669"/>
    <property type="project" value="TreeGrafter"/>
</dbReference>
<proteinExistence type="inferred from homology"/>
<protein>
    <submittedName>
        <fullName evidence="7">Bax inhibitor-1/YccA family protein</fullName>
    </submittedName>
</protein>
<evidence type="ECO:0000313" key="7">
    <source>
        <dbReference type="EMBL" id="MBO8438956.1"/>
    </source>
</evidence>
<feature type="transmembrane region" description="Helical" evidence="6">
    <location>
        <begin position="82"/>
        <end position="106"/>
    </location>
</feature>
<keyword evidence="4 6" id="KW-1133">Transmembrane helix</keyword>